<dbReference type="Proteomes" id="UP000654075">
    <property type="component" value="Unassembled WGS sequence"/>
</dbReference>
<dbReference type="EMBL" id="CAJNNV010000970">
    <property type="protein sequence ID" value="CAE8584003.1"/>
    <property type="molecule type" value="Genomic_DNA"/>
</dbReference>
<evidence type="ECO:0000313" key="4">
    <source>
        <dbReference type="Proteomes" id="UP000654075"/>
    </source>
</evidence>
<accession>A0A813D8W7</accession>
<dbReference type="Proteomes" id="UP000626109">
    <property type="component" value="Unassembled WGS sequence"/>
</dbReference>
<name>A0A813D8W7_POLGL</name>
<evidence type="ECO:0000313" key="2">
    <source>
        <dbReference type="EMBL" id="CAE8584003.1"/>
    </source>
</evidence>
<dbReference type="EMBL" id="CAJNNW010027962">
    <property type="protein sequence ID" value="CAE8694001.1"/>
    <property type="molecule type" value="Genomic_DNA"/>
</dbReference>
<keyword evidence="4" id="KW-1185">Reference proteome</keyword>
<proteinExistence type="predicted"/>
<reference evidence="2" key="1">
    <citation type="submission" date="2021-02" db="EMBL/GenBank/DDBJ databases">
        <authorList>
            <person name="Dougan E. K."/>
            <person name="Rhodes N."/>
            <person name="Thang M."/>
            <person name="Chan C."/>
        </authorList>
    </citation>
    <scope>NUCLEOTIDE SEQUENCE</scope>
</reference>
<feature type="compositionally biased region" description="Polar residues" evidence="1">
    <location>
        <begin position="112"/>
        <end position="130"/>
    </location>
</feature>
<evidence type="ECO:0000313" key="3">
    <source>
        <dbReference type="EMBL" id="CAE8694001.1"/>
    </source>
</evidence>
<feature type="region of interest" description="Disordered" evidence="1">
    <location>
        <begin position="1"/>
        <end position="138"/>
    </location>
</feature>
<dbReference type="OrthoDB" id="548799at2759"/>
<protein>
    <submittedName>
        <fullName evidence="2">Uncharacterized protein</fullName>
    </submittedName>
</protein>
<sequence>MKPVFFAPDGTPEAKIPAAQDFGSPASTRTRSFTEDSCSSPRRRITSSCYSAQTSPGKNETKGQLRGPERFFYDTSSYTGTHRFGGPDLKGGRCTIDDGRKAFKPRPRAGSSLDTTRSPSSARESLSLPSPGSDASWH</sequence>
<feature type="compositionally biased region" description="Polar residues" evidence="1">
    <location>
        <begin position="25"/>
        <end position="58"/>
    </location>
</feature>
<feature type="compositionally biased region" description="Basic and acidic residues" evidence="1">
    <location>
        <begin position="59"/>
        <end position="72"/>
    </location>
</feature>
<evidence type="ECO:0000256" key="1">
    <source>
        <dbReference type="SAM" id="MobiDB-lite"/>
    </source>
</evidence>
<gene>
    <name evidence="2" type="ORF">PGLA1383_LOCUS2947</name>
    <name evidence="3" type="ORF">PGLA2088_LOCUS28643</name>
</gene>
<dbReference type="AlphaFoldDB" id="A0A813D8W7"/>
<comment type="caution">
    <text evidence="2">The sequence shown here is derived from an EMBL/GenBank/DDBJ whole genome shotgun (WGS) entry which is preliminary data.</text>
</comment>
<organism evidence="2 4">
    <name type="scientific">Polarella glacialis</name>
    <name type="common">Dinoflagellate</name>
    <dbReference type="NCBI Taxonomy" id="89957"/>
    <lineage>
        <taxon>Eukaryota</taxon>
        <taxon>Sar</taxon>
        <taxon>Alveolata</taxon>
        <taxon>Dinophyceae</taxon>
        <taxon>Suessiales</taxon>
        <taxon>Suessiaceae</taxon>
        <taxon>Polarella</taxon>
    </lineage>
</organism>